<sequence length="128" mass="14192">MSQLTKRVKIYTSLDVAIHASSTDCWVSRNGKVYDVTPFLADHPGGDDLILRYAGKDLGDIMADKSEHEHSDSAYEMLNEYVIGRLGSDAVVVSDGTLPHIFTSGTSSLGFFIVHRLGRYRRFSSGRH</sequence>
<reference evidence="10 11" key="1">
    <citation type="submission" date="2014-11" db="EMBL/GenBank/DDBJ databases">
        <authorList>
            <person name="Wibberg Daniel"/>
        </authorList>
    </citation>
    <scope>NUCLEOTIDE SEQUENCE [LARGE SCALE GENOMIC DNA]</scope>
    <source>
        <strain evidence="10">Rhizoctonia solani AG1-IB 7/3/14</strain>
    </source>
</reference>
<dbReference type="SMART" id="SM01117">
    <property type="entry name" value="Cyt-b5"/>
    <property type="match status" value="1"/>
</dbReference>
<gene>
    <name evidence="10" type="ORF">RSOLAG1IB_05299</name>
</gene>
<dbReference type="EMBL" id="LN679107">
    <property type="protein sequence ID" value="CEL63256.1"/>
    <property type="molecule type" value="Genomic_DNA"/>
</dbReference>
<dbReference type="PROSITE" id="PS50255">
    <property type="entry name" value="CYTOCHROME_B5_2"/>
    <property type="match status" value="1"/>
</dbReference>
<name>A0A0B7FZ78_THACB</name>
<dbReference type="InterPro" id="IPR036400">
    <property type="entry name" value="Cyt_B5-like_heme/steroid_sf"/>
</dbReference>
<dbReference type="SUPFAM" id="SSF55856">
    <property type="entry name" value="Cytochrome b5-like heme/steroid binding domain"/>
    <property type="match status" value="1"/>
</dbReference>
<keyword evidence="6" id="KW-0472">Membrane</keyword>
<evidence type="ECO:0000256" key="8">
    <source>
        <dbReference type="RuleBase" id="RU362121"/>
    </source>
</evidence>
<dbReference type="GO" id="GO:0020037">
    <property type="term" value="F:heme binding"/>
    <property type="evidence" value="ECO:0007669"/>
    <property type="project" value="UniProtKB-UniRule"/>
</dbReference>
<comment type="similarity">
    <text evidence="7 8">Belongs to the cytochrome b5 family.</text>
</comment>
<protein>
    <recommendedName>
        <fullName evidence="9">Cytochrome b5 heme-binding domain-containing protein</fullName>
    </recommendedName>
</protein>
<dbReference type="Pfam" id="PF00173">
    <property type="entry name" value="Cyt-b5"/>
    <property type="match status" value="1"/>
</dbReference>
<dbReference type="PRINTS" id="PR00363">
    <property type="entry name" value="CYTOCHROMEB5"/>
</dbReference>
<keyword evidence="4 8" id="KW-0479">Metal-binding</keyword>
<evidence type="ECO:0000256" key="3">
    <source>
        <dbReference type="ARBA" id="ARBA00022692"/>
    </source>
</evidence>
<dbReference type="GO" id="GO:0046872">
    <property type="term" value="F:metal ion binding"/>
    <property type="evidence" value="ECO:0007669"/>
    <property type="project" value="UniProtKB-UniRule"/>
</dbReference>
<dbReference type="GO" id="GO:0016020">
    <property type="term" value="C:membrane"/>
    <property type="evidence" value="ECO:0007669"/>
    <property type="project" value="UniProtKB-SubCell"/>
</dbReference>
<dbReference type="PROSITE" id="PS00191">
    <property type="entry name" value="CYTOCHROME_B5_1"/>
    <property type="match status" value="1"/>
</dbReference>
<keyword evidence="3" id="KW-0812">Transmembrane</keyword>
<keyword evidence="11" id="KW-1185">Reference proteome</keyword>
<dbReference type="Gene3D" id="3.10.120.10">
    <property type="entry name" value="Cytochrome b5-like heme/steroid binding domain"/>
    <property type="match status" value="1"/>
</dbReference>
<accession>A0A0B7FZ78</accession>
<dbReference type="InterPro" id="IPR050668">
    <property type="entry name" value="Cytochrome_b5"/>
</dbReference>
<evidence type="ECO:0000256" key="4">
    <source>
        <dbReference type="ARBA" id="ARBA00022723"/>
    </source>
</evidence>
<evidence type="ECO:0000313" key="11">
    <source>
        <dbReference type="Proteomes" id="UP000059188"/>
    </source>
</evidence>
<dbReference type="InterPro" id="IPR001199">
    <property type="entry name" value="Cyt_B5-like_heme/steroid-bd"/>
</dbReference>
<evidence type="ECO:0000256" key="2">
    <source>
        <dbReference type="ARBA" id="ARBA00022617"/>
    </source>
</evidence>
<dbReference type="OrthoDB" id="2204368at2759"/>
<evidence type="ECO:0000256" key="6">
    <source>
        <dbReference type="ARBA" id="ARBA00023136"/>
    </source>
</evidence>
<proteinExistence type="inferred from homology"/>
<dbReference type="STRING" id="1108050.A0A0B7FZ78"/>
<evidence type="ECO:0000256" key="7">
    <source>
        <dbReference type="ARBA" id="ARBA00038168"/>
    </source>
</evidence>
<evidence type="ECO:0000256" key="5">
    <source>
        <dbReference type="ARBA" id="ARBA00023004"/>
    </source>
</evidence>
<comment type="subcellular location">
    <subcellularLocation>
        <location evidence="1">Membrane</location>
    </subcellularLocation>
</comment>
<keyword evidence="2 8" id="KW-0349">Heme</keyword>
<dbReference type="PANTHER" id="PTHR19359:SF95">
    <property type="entry name" value="CYTOCHROME B5 TYPE B"/>
    <property type="match status" value="1"/>
</dbReference>
<dbReference type="AlphaFoldDB" id="A0A0B7FZ78"/>
<evidence type="ECO:0000256" key="1">
    <source>
        <dbReference type="ARBA" id="ARBA00004370"/>
    </source>
</evidence>
<feature type="domain" description="Cytochrome b5 heme-binding" evidence="9">
    <location>
        <begin position="8"/>
        <end position="87"/>
    </location>
</feature>
<dbReference type="Proteomes" id="UP000059188">
    <property type="component" value="Unassembled WGS sequence"/>
</dbReference>
<keyword evidence="5 8" id="KW-0408">Iron</keyword>
<dbReference type="PANTHER" id="PTHR19359">
    <property type="entry name" value="CYTOCHROME B5"/>
    <property type="match status" value="1"/>
</dbReference>
<evidence type="ECO:0000313" key="10">
    <source>
        <dbReference type="EMBL" id="CEL63256.1"/>
    </source>
</evidence>
<dbReference type="FunFam" id="3.10.120.10:FF:000002">
    <property type="entry name" value="Cytochrome b5 type B"/>
    <property type="match status" value="1"/>
</dbReference>
<evidence type="ECO:0000259" key="9">
    <source>
        <dbReference type="PROSITE" id="PS50255"/>
    </source>
</evidence>
<organism evidence="10 11">
    <name type="scientific">Thanatephorus cucumeris (strain AG1-IB / isolate 7/3/14)</name>
    <name type="common">Lettuce bottom rot fungus</name>
    <name type="synonym">Rhizoctonia solani</name>
    <dbReference type="NCBI Taxonomy" id="1108050"/>
    <lineage>
        <taxon>Eukaryota</taxon>
        <taxon>Fungi</taxon>
        <taxon>Dikarya</taxon>
        <taxon>Basidiomycota</taxon>
        <taxon>Agaricomycotina</taxon>
        <taxon>Agaricomycetes</taxon>
        <taxon>Cantharellales</taxon>
        <taxon>Ceratobasidiaceae</taxon>
        <taxon>Rhizoctonia</taxon>
        <taxon>Rhizoctonia solani AG-1</taxon>
    </lineage>
</organism>
<dbReference type="InterPro" id="IPR018506">
    <property type="entry name" value="Cyt_B5_heme-BS"/>
</dbReference>